<dbReference type="GO" id="GO:0009245">
    <property type="term" value="P:lipid A biosynthetic process"/>
    <property type="evidence" value="ECO:0007669"/>
    <property type="project" value="UniProtKB-KW"/>
</dbReference>
<dbReference type="GO" id="GO:0005886">
    <property type="term" value="C:plasma membrane"/>
    <property type="evidence" value="ECO:0007669"/>
    <property type="project" value="TreeGrafter"/>
</dbReference>
<sequence length="327" mass="36891">MSFVKSLEYSWYNNSALSLLLRPLSSLYCALVFVRRLAYMLGLLKRHKLNIPVIVVGNLTVGGTGKTPVVVHIAHLLKRSGYSPGIISRGYGGKARNWPQQVRPDADPVMVGDEAILISRRSACPMAVGPDRAKTASLLQQHSGCDIIISDDGLQHYALRRDVEIVVIDGMRRFGNGLCLPAGPLREPISRKEKVDFVITNGTASRNEYTMHYQGEIMVNLKDSELTRPLSELKGLKVHVLAGIGNPLRFFEQMRRKGLQVIEHPFTDHYPYRAEDLNFNDDAPVLMTEKDAVKCQRYATDNIWYLPIEIQMNNDFDMQLLNLLEKK</sequence>
<evidence type="ECO:0000256" key="5">
    <source>
        <dbReference type="ARBA" id="ARBA00022679"/>
    </source>
</evidence>
<organism evidence="10">
    <name type="scientific">hydrothermal vent metagenome</name>
    <dbReference type="NCBI Taxonomy" id="652676"/>
    <lineage>
        <taxon>unclassified sequences</taxon>
        <taxon>metagenomes</taxon>
        <taxon>ecological metagenomes</taxon>
    </lineage>
</organism>
<name>A0A3B1B092_9ZZZZ</name>
<keyword evidence="5 10" id="KW-0808">Transferase</keyword>
<dbReference type="SUPFAM" id="SSF52540">
    <property type="entry name" value="P-loop containing nucleoside triphosphate hydrolases"/>
    <property type="match status" value="1"/>
</dbReference>
<reference evidence="10" key="1">
    <citation type="submission" date="2018-06" db="EMBL/GenBank/DDBJ databases">
        <authorList>
            <person name="Zhirakovskaya E."/>
        </authorList>
    </citation>
    <scope>NUCLEOTIDE SEQUENCE</scope>
</reference>
<dbReference type="UniPathway" id="UPA00359">
    <property type="reaction ID" value="UER00482"/>
</dbReference>
<evidence type="ECO:0000256" key="4">
    <source>
        <dbReference type="ARBA" id="ARBA00022556"/>
    </source>
</evidence>
<dbReference type="EC" id="2.7.1.130" evidence="2"/>
<dbReference type="HAMAP" id="MF_00409">
    <property type="entry name" value="LpxK"/>
    <property type="match status" value="1"/>
</dbReference>
<dbReference type="Pfam" id="PF02606">
    <property type="entry name" value="LpxK"/>
    <property type="match status" value="1"/>
</dbReference>
<dbReference type="InterPro" id="IPR027417">
    <property type="entry name" value="P-loop_NTPase"/>
</dbReference>
<dbReference type="PANTHER" id="PTHR42724">
    <property type="entry name" value="TETRAACYLDISACCHARIDE 4'-KINASE"/>
    <property type="match status" value="1"/>
</dbReference>
<dbReference type="GO" id="GO:0009244">
    <property type="term" value="P:lipopolysaccharide core region biosynthetic process"/>
    <property type="evidence" value="ECO:0007669"/>
    <property type="project" value="TreeGrafter"/>
</dbReference>
<dbReference type="AlphaFoldDB" id="A0A3B1B092"/>
<keyword evidence="8" id="KW-0067">ATP-binding</keyword>
<proteinExistence type="inferred from homology"/>
<keyword evidence="6" id="KW-0547">Nucleotide-binding</keyword>
<evidence type="ECO:0000256" key="3">
    <source>
        <dbReference type="ARBA" id="ARBA00022516"/>
    </source>
</evidence>
<keyword evidence="9" id="KW-0443">Lipid metabolism</keyword>
<evidence type="ECO:0000256" key="6">
    <source>
        <dbReference type="ARBA" id="ARBA00022741"/>
    </source>
</evidence>
<dbReference type="InterPro" id="IPR003758">
    <property type="entry name" value="LpxK"/>
</dbReference>
<evidence type="ECO:0000256" key="1">
    <source>
        <dbReference type="ARBA" id="ARBA00004870"/>
    </source>
</evidence>
<dbReference type="NCBIfam" id="TIGR00682">
    <property type="entry name" value="lpxK"/>
    <property type="match status" value="1"/>
</dbReference>
<keyword evidence="3" id="KW-0444">Lipid biosynthesis</keyword>
<evidence type="ECO:0000313" key="10">
    <source>
        <dbReference type="EMBL" id="VAX07511.1"/>
    </source>
</evidence>
<keyword evidence="7 10" id="KW-0418">Kinase</keyword>
<dbReference type="EMBL" id="UOFY01000017">
    <property type="protein sequence ID" value="VAX07511.1"/>
    <property type="molecule type" value="Genomic_DNA"/>
</dbReference>
<keyword evidence="4" id="KW-0441">Lipid A biosynthesis</keyword>
<accession>A0A3B1B092</accession>
<evidence type="ECO:0000256" key="9">
    <source>
        <dbReference type="ARBA" id="ARBA00023098"/>
    </source>
</evidence>
<evidence type="ECO:0000256" key="7">
    <source>
        <dbReference type="ARBA" id="ARBA00022777"/>
    </source>
</evidence>
<gene>
    <name evidence="10" type="ORF">MNBD_GAMMA25-380</name>
</gene>
<dbReference type="GO" id="GO:0009029">
    <property type="term" value="F:lipid-A 4'-kinase activity"/>
    <property type="evidence" value="ECO:0007669"/>
    <property type="project" value="UniProtKB-EC"/>
</dbReference>
<evidence type="ECO:0000256" key="2">
    <source>
        <dbReference type="ARBA" id="ARBA00012071"/>
    </source>
</evidence>
<dbReference type="GO" id="GO:0005524">
    <property type="term" value="F:ATP binding"/>
    <property type="evidence" value="ECO:0007669"/>
    <property type="project" value="UniProtKB-KW"/>
</dbReference>
<comment type="pathway">
    <text evidence="1">Glycolipid biosynthesis; lipid IV(A) biosynthesis; lipid IV(A) from (3R)-3-hydroxytetradecanoyl-[acyl-carrier-protein] and UDP-N-acetyl-alpha-D-glucosamine: step 6/6.</text>
</comment>
<evidence type="ECO:0000256" key="8">
    <source>
        <dbReference type="ARBA" id="ARBA00022840"/>
    </source>
</evidence>
<protein>
    <recommendedName>
        <fullName evidence="2">tetraacyldisaccharide 4'-kinase</fullName>
        <ecNumber evidence="2">2.7.1.130</ecNumber>
    </recommendedName>
</protein>
<dbReference type="PANTHER" id="PTHR42724:SF1">
    <property type="entry name" value="TETRAACYLDISACCHARIDE 4'-KINASE, MITOCHONDRIAL-RELATED"/>
    <property type="match status" value="1"/>
</dbReference>